<evidence type="ECO:0000313" key="2">
    <source>
        <dbReference type="Proteomes" id="UP000324222"/>
    </source>
</evidence>
<keyword evidence="2" id="KW-1185">Reference proteome</keyword>
<protein>
    <submittedName>
        <fullName evidence="1">Uncharacterized protein</fullName>
    </submittedName>
</protein>
<dbReference type="EMBL" id="VSRR010088766">
    <property type="protein sequence ID" value="MPC91726.1"/>
    <property type="molecule type" value="Genomic_DNA"/>
</dbReference>
<evidence type="ECO:0000313" key="1">
    <source>
        <dbReference type="EMBL" id="MPC91726.1"/>
    </source>
</evidence>
<proteinExistence type="predicted"/>
<dbReference type="AlphaFoldDB" id="A0A5B7JCC6"/>
<gene>
    <name evidence="1" type="ORF">E2C01_086781</name>
</gene>
<comment type="caution">
    <text evidence="1">The sequence shown here is derived from an EMBL/GenBank/DDBJ whole genome shotgun (WGS) entry which is preliminary data.</text>
</comment>
<sequence length="66" mass="7466">MKVSPSIRRKDDELPGSRVSLRWKSSSRVDNITVAVITEIKLSSYWLALGERDENEKMLRSEASGS</sequence>
<name>A0A5B7JCC6_PORTR</name>
<dbReference type="Proteomes" id="UP000324222">
    <property type="component" value="Unassembled WGS sequence"/>
</dbReference>
<organism evidence="1 2">
    <name type="scientific">Portunus trituberculatus</name>
    <name type="common">Swimming crab</name>
    <name type="synonym">Neptunus trituberculatus</name>
    <dbReference type="NCBI Taxonomy" id="210409"/>
    <lineage>
        <taxon>Eukaryota</taxon>
        <taxon>Metazoa</taxon>
        <taxon>Ecdysozoa</taxon>
        <taxon>Arthropoda</taxon>
        <taxon>Crustacea</taxon>
        <taxon>Multicrustacea</taxon>
        <taxon>Malacostraca</taxon>
        <taxon>Eumalacostraca</taxon>
        <taxon>Eucarida</taxon>
        <taxon>Decapoda</taxon>
        <taxon>Pleocyemata</taxon>
        <taxon>Brachyura</taxon>
        <taxon>Eubrachyura</taxon>
        <taxon>Portunoidea</taxon>
        <taxon>Portunidae</taxon>
        <taxon>Portuninae</taxon>
        <taxon>Portunus</taxon>
    </lineage>
</organism>
<reference evidence="1 2" key="1">
    <citation type="submission" date="2019-05" db="EMBL/GenBank/DDBJ databases">
        <title>Another draft genome of Portunus trituberculatus and its Hox gene families provides insights of decapod evolution.</title>
        <authorList>
            <person name="Jeong J.-H."/>
            <person name="Song I."/>
            <person name="Kim S."/>
            <person name="Choi T."/>
            <person name="Kim D."/>
            <person name="Ryu S."/>
            <person name="Kim W."/>
        </authorList>
    </citation>
    <scope>NUCLEOTIDE SEQUENCE [LARGE SCALE GENOMIC DNA]</scope>
    <source>
        <tissue evidence="1">Muscle</tissue>
    </source>
</reference>
<accession>A0A5B7JCC6</accession>